<dbReference type="PANTHER" id="PTHR12558">
    <property type="entry name" value="CELL DIVISION CYCLE 16,23,27"/>
    <property type="match status" value="1"/>
</dbReference>
<dbReference type="PANTHER" id="PTHR12558:SF13">
    <property type="entry name" value="CELL DIVISION CYCLE PROTEIN 27 HOMOLOG"/>
    <property type="match status" value="1"/>
</dbReference>
<dbReference type="Pfam" id="PF13432">
    <property type="entry name" value="TPR_16"/>
    <property type="match status" value="1"/>
</dbReference>
<dbReference type="STRING" id="1121416.SAMN02745220_04158"/>
<dbReference type="Gene3D" id="1.25.40.10">
    <property type="entry name" value="Tetratricopeptide repeat domain"/>
    <property type="match status" value="2"/>
</dbReference>
<dbReference type="AlphaFoldDB" id="A0A1M7YGG8"/>
<dbReference type="InterPro" id="IPR019734">
    <property type="entry name" value="TPR_rpt"/>
</dbReference>
<sequence>MLESFPFGRIPDHLEEEDFTLFANGYRQLVLARIPSSGLVHFVLGGPLPKLSTDPRIDAAISAQVESMKQGEITTSKLGTTILLSFPVKKEQFLVIAVSQVDPMIAELGTLDWLEDIRESLLREFHVLKNSYRDLETGLLNSSHFWDVLEKSKGCDSGVILVQLPSRGRLPRDSYQNGQRAATALVGFTDSRLLVHHLGQSVFGILGAKEDLGSVERFSSGLVQHLKREGFFRVHVGSSSKSAADVAPPSMLDEAWTALQVAAKRGPFSFCDYSFLANADTHPLRPVNSELTEKYLQLSKKDAAFCLLYLSSPRDAEELTFMQSLVDLPSQATILGIDRGCLIYISGADSASGFMVAEDLLRMLADAADGQGAYAGISSYPYQGFSKAEALLNARKALLHAEFFGPGHAVQFDAVSLNVSGDIHFSDGDLAGALREYRRGLECAPEDVNLLNSLGVTYALLNKNNLAKNAFERVIAIDSNNFMALYNLGLGAKLQGDLLGALQLFERAYRGCSVDDDKDFCREVEVQLGKLYCRSGRYPESLQFFQSWSEKVGERQQRRILKYLGEAHLGNGDPIEAMGFLQRALQQNAFDHDALSLLGSAIWQAHEGDDIALSLCRKSVDLAPDNPILRFRLARIQQHLGQYAEALESLANCRGRSVDQTEVQLLKASVYMKLNRPDRARFWARKVQKQSVAKSETSGRAQALLDALDQAKLSRNLSRESGAATLGR</sequence>
<evidence type="ECO:0000256" key="1">
    <source>
        <dbReference type="PROSITE-ProRule" id="PRU00339"/>
    </source>
</evidence>
<proteinExistence type="predicted"/>
<dbReference type="RefSeq" id="WP_073615578.1">
    <property type="nucleotide sequence ID" value="NZ_FRFE01000027.1"/>
</dbReference>
<protein>
    <submittedName>
        <fullName evidence="2">Tetratricopeptide repeat-containing protein</fullName>
    </submittedName>
</protein>
<dbReference type="SMART" id="SM00028">
    <property type="entry name" value="TPR"/>
    <property type="match status" value="6"/>
</dbReference>
<gene>
    <name evidence="2" type="ORF">SAMN02745220_04158</name>
</gene>
<dbReference type="EMBL" id="FRFE01000027">
    <property type="protein sequence ID" value="SHO51686.1"/>
    <property type="molecule type" value="Genomic_DNA"/>
</dbReference>
<keyword evidence="3" id="KW-1185">Reference proteome</keyword>
<organism evidence="2 3">
    <name type="scientific">Desulfopila aestuarii DSM 18488</name>
    <dbReference type="NCBI Taxonomy" id="1121416"/>
    <lineage>
        <taxon>Bacteria</taxon>
        <taxon>Pseudomonadati</taxon>
        <taxon>Thermodesulfobacteriota</taxon>
        <taxon>Desulfobulbia</taxon>
        <taxon>Desulfobulbales</taxon>
        <taxon>Desulfocapsaceae</taxon>
        <taxon>Desulfopila</taxon>
    </lineage>
</organism>
<keyword evidence="1" id="KW-0802">TPR repeat</keyword>
<reference evidence="2 3" key="1">
    <citation type="submission" date="2016-12" db="EMBL/GenBank/DDBJ databases">
        <authorList>
            <person name="Song W.-J."/>
            <person name="Kurnit D.M."/>
        </authorList>
    </citation>
    <scope>NUCLEOTIDE SEQUENCE [LARGE SCALE GENOMIC DNA]</scope>
    <source>
        <strain evidence="2 3">DSM 18488</strain>
    </source>
</reference>
<name>A0A1M7YGG8_9BACT</name>
<dbReference type="Proteomes" id="UP000184603">
    <property type="component" value="Unassembled WGS sequence"/>
</dbReference>
<dbReference type="PROSITE" id="PS50005">
    <property type="entry name" value="TPR"/>
    <property type="match status" value="1"/>
</dbReference>
<dbReference type="InterPro" id="IPR011990">
    <property type="entry name" value="TPR-like_helical_dom_sf"/>
</dbReference>
<dbReference type="Pfam" id="PF14559">
    <property type="entry name" value="TPR_19"/>
    <property type="match status" value="1"/>
</dbReference>
<feature type="repeat" description="TPR" evidence="1">
    <location>
        <begin position="448"/>
        <end position="481"/>
    </location>
</feature>
<accession>A0A1M7YGG8</accession>
<evidence type="ECO:0000313" key="3">
    <source>
        <dbReference type="Proteomes" id="UP000184603"/>
    </source>
</evidence>
<evidence type="ECO:0000313" key="2">
    <source>
        <dbReference type="EMBL" id="SHO51686.1"/>
    </source>
</evidence>
<dbReference type="SUPFAM" id="SSF48452">
    <property type="entry name" value="TPR-like"/>
    <property type="match status" value="1"/>
</dbReference>
<dbReference type="OrthoDB" id="5430072at2"/>